<dbReference type="GO" id="GO:0005886">
    <property type="term" value="C:plasma membrane"/>
    <property type="evidence" value="ECO:0007669"/>
    <property type="project" value="UniProtKB-SubCell"/>
</dbReference>
<reference evidence="8 9" key="1">
    <citation type="journal article" date="2011" name="PLoS Pathog.">
        <title>Dynamic evolution of pathogenicity revealed by sequencing and comparative genomics of 19 Pseudomonas syringae isolates.</title>
        <authorList>
            <person name="Baltrus D.A."/>
            <person name="Nishimura M.T."/>
            <person name="Romanchuk A."/>
            <person name="Chang J.H."/>
            <person name="Mukhtar M.S."/>
            <person name="Cherkis K."/>
            <person name="Roach J."/>
            <person name="Grant S.R."/>
            <person name="Jones C.D."/>
            <person name="Dangl J.L."/>
        </authorList>
    </citation>
    <scope>NUCLEOTIDE SEQUENCE [LARGE SCALE GENOMIC DNA]</scope>
    <source>
        <strain evidence="8 9">1704B</strain>
    </source>
</reference>
<evidence type="ECO:0000256" key="6">
    <source>
        <dbReference type="ARBA" id="ARBA00023136"/>
    </source>
</evidence>
<feature type="non-terminal residue" evidence="8">
    <location>
        <position position="1"/>
    </location>
</feature>
<dbReference type="InterPro" id="IPR050171">
    <property type="entry name" value="MFS_Transporters"/>
</dbReference>
<dbReference type="GO" id="GO:0022857">
    <property type="term" value="F:transmembrane transporter activity"/>
    <property type="evidence" value="ECO:0007669"/>
    <property type="project" value="InterPro"/>
</dbReference>
<feature type="transmembrane region" description="Helical" evidence="7">
    <location>
        <begin position="118"/>
        <end position="138"/>
    </location>
</feature>
<evidence type="ECO:0000256" key="5">
    <source>
        <dbReference type="ARBA" id="ARBA00022989"/>
    </source>
</evidence>
<keyword evidence="5 7" id="KW-1133">Transmembrane helix</keyword>
<evidence type="ECO:0000256" key="7">
    <source>
        <dbReference type="SAM" id="Phobius"/>
    </source>
</evidence>
<dbReference type="Proteomes" id="UP000004986">
    <property type="component" value="Unassembled WGS sequence"/>
</dbReference>
<evidence type="ECO:0000256" key="1">
    <source>
        <dbReference type="ARBA" id="ARBA00004651"/>
    </source>
</evidence>
<protein>
    <submittedName>
        <fullName evidence="8">Major facilitator transporter</fullName>
    </submittedName>
</protein>
<evidence type="ECO:0000313" key="9">
    <source>
        <dbReference type="Proteomes" id="UP000004986"/>
    </source>
</evidence>
<comment type="caution">
    <text evidence="8">The sequence shown here is derived from an EMBL/GenBank/DDBJ whole genome shotgun (WGS) entry which is preliminary data.</text>
</comment>
<dbReference type="SUPFAM" id="SSF103473">
    <property type="entry name" value="MFS general substrate transporter"/>
    <property type="match status" value="1"/>
</dbReference>
<dbReference type="InterPro" id="IPR036259">
    <property type="entry name" value="MFS_trans_sf"/>
</dbReference>
<dbReference type="InterPro" id="IPR011701">
    <property type="entry name" value="MFS"/>
</dbReference>
<comment type="subcellular location">
    <subcellularLocation>
        <location evidence="1">Cell membrane</location>
        <topology evidence="1">Multi-pass membrane protein</topology>
    </subcellularLocation>
</comment>
<organism evidence="8 9">
    <name type="scientific">Pseudomonas syringae pv. pisi str. 1704B</name>
    <dbReference type="NCBI Taxonomy" id="629263"/>
    <lineage>
        <taxon>Bacteria</taxon>
        <taxon>Pseudomonadati</taxon>
        <taxon>Pseudomonadota</taxon>
        <taxon>Gammaproteobacteria</taxon>
        <taxon>Pseudomonadales</taxon>
        <taxon>Pseudomonadaceae</taxon>
        <taxon>Pseudomonas</taxon>
        <taxon>Pseudomonas syringae</taxon>
    </lineage>
</organism>
<dbReference type="BioCyc" id="PSYR629263:G11X0-7051-MONOMER"/>
<dbReference type="Pfam" id="PF07690">
    <property type="entry name" value="MFS_1"/>
    <property type="match status" value="1"/>
</dbReference>
<dbReference type="EMBL" id="AEAI01002621">
    <property type="protein sequence ID" value="EGH47908.1"/>
    <property type="molecule type" value="Genomic_DNA"/>
</dbReference>
<dbReference type="Gene3D" id="1.20.1250.20">
    <property type="entry name" value="MFS general substrate transporter like domains"/>
    <property type="match status" value="1"/>
</dbReference>
<dbReference type="PANTHER" id="PTHR23517:SF2">
    <property type="entry name" value="MULTIDRUG RESISTANCE PROTEIN MDTH"/>
    <property type="match status" value="1"/>
</dbReference>
<dbReference type="HOGENOM" id="CLU_1717168_0_0_6"/>
<feature type="non-terminal residue" evidence="8">
    <location>
        <position position="152"/>
    </location>
</feature>
<proteinExistence type="predicted"/>
<dbReference type="AlphaFoldDB" id="F3GLF5"/>
<keyword evidence="6 7" id="KW-0472">Membrane</keyword>
<feature type="transmembrane region" description="Helical" evidence="7">
    <location>
        <begin position="35"/>
        <end position="57"/>
    </location>
</feature>
<keyword evidence="4 7" id="KW-0812">Transmembrane</keyword>
<name>F3GLF5_PSESJ</name>
<keyword evidence="2" id="KW-0813">Transport</keyword>
<gene>
    <name evidence="8" type="ORF">PSYPI_38779</name>
</gene>
<evidence type="ECO:0000256" key="3">
    <source>
        <dbReference type="ARBA" id="ARBA00022475"/>
    </source>
</evidence>
<evidence type="ECO:0000256" key="2">
    <source>
        <dbReference type="ARBA" id="ARBA00022448"/>
    </source>
</evidence>
<sequence length="152" mass="15941">WGIIAGRILQGAGAISAAVMALLSDLTREQHRTKAMAMIGMTIGLSFAIAMVVGPVITGMFGLSGLFLATGGMALIGVLIVAYVVPKASGALMHRESGVAKQALGATLRHPDLLRLDLGIFVLHAMLMSSFVALPLALVEKAGLPKEQHWWV</sequence>
<evidence type="ECO:0000256" key="4">
    <source>
        <dbReference type="ARBA" id="ARBA00022692"/>
    </source>
</evidence>
<accession>F3GLF5</accession>
<evidence type="ECO:0000313" key="8">
    <source>
        <dbReference type="EMBL" id="EGH47908.1"/>
    </source>
</evidence>
<keyword evidence="3" id="KW-1003">Cell membrane</keyword>
<feature type="transmembrane region" description="Helical" evidence="7">
    <location>
        <begin position="63"/>
        <end position="85"/>
    </location>
</feature>
<dbReference type="PANTHER" id="PTHR23517">
    <property type="entry name" value="RESISTANCE PROTEIN MDTM, PUTATIVE-RELATED-RELATED"/>
    <property type="match status" value="1"/>
</dbReference>
<feature type="transmembrane region" description="Helical" evidence="7">
    <location>
        <begin position="6"/>
        <end position="23"/>
    </location>
</feature>
<keyword evidence="9" id="KW-1185">Reference proteome</keyword>